<reference evidence="5 6" key="1">
    <citation type="submission" date="2016-10" db="EMBL/GenBank/DDBJ databases">
        <authorList>
            <person name="Varghese N."/>
            <person name="Submissions S."/>
        </authorList>
    </citation>
    <scope>NUCLEOTIDE SEQUENCE [LARGE SCALE GENOMIC DNA]</scope>
    <source>
        <strain evidence="5 6">DSM 16392</strain>
    </source>
</reference>
<evidence type="ECO:0000256" key="1">
    <source>
        <dbReference type="ARBA" id="ARBA00004418"/>
    </source>
</evidence>
<accession>A0A1I3ZEH2</accession>
<evidence type="ECO:0000256" key="2">
    <source>
        <dbReference type="ARBA" id="ARBA00008520"/>
    </source>
</evidence>
<evidence type="ECO:0000313" key="6">
    <source>
        <dbReference type="Proteomes" id="UP000199598"/>
    </source>
</evidence>
<sequence>MSLKKLLAASLVATAIAGPAAAETNLRLVEVITSPERTKVLQSIVSEFEAENPGTNVEIISLPWGQAFEKFATMVSAGQTPDVVEMPDTWAALYANNGALESLEPYLKSWDGTEKLNARTIEMARSGSGTAYMLPYGFYLRAMFYNKKLFKEAGVENPPVTLDDFRDAAEKVSALPGKYGFCLRGGSGGLNGWAVFGATAAGTDQFFDEEGNSIMSTDAWIKGAQFMVDLYQDGLAPKDSLNWGFNEIVAGFYSGTCAMLDQDPDALIGISQRMDPNDFGVTTMPKGPNGKAYPTIGYAGWSMFADSEDKDASWKLIAKLQSRDANLEWSKRVGTLPIYKDAESDPHYNTPQFAGWFEELSDPDVHPLTMPTHLEEFAFFKDSISIRTSQEALLGRKSAEELGKEWGDYLTTAQKKWLAKQ</sequence>
<dbReference type="Pfam" id="PF01547">
    <property type="entry name" value="SBP_bac_1"/>
    <property type="match status" value="1"/>
</dbReference>
<keyword evidence="3" id="KW-0574">Periplasm</keyword>
<keyword evidence="5" id="KW-0762">Sugar transport</keyword>
<evidence type="ECO:0000256" key="4">
    <source>
        <dbReference type="SAM" id="SignalP"/>
    </source>
</evidence>
<keyword evidence="6" id="KW-1185">Reference proteome</keyword>
<name>A0A1I3ZEH2_9HYPH</name>
<gene>
    <name evidence="5" type="ORF">SAMN04488518_10545</name>
</gene>
<dbReference type="PANTHER" id="PTHR43649:SF16">
    <property type="entry name" value="SUGAR-BINDING LIPOPROTEIN"/>
    <property type="match status" value="1"/>
</dbReference>
<dbReference type="InterPro" id="IPR006059">
    <property type="entry name" value="SBP"/>
</dbReference>
<dbReference type="PANTHER" id="PTHR43649">
    <property type="entry name" value="ARABINOSE-BINDING PROTEIN-RELATED"/>
    <property type="match status" value="1"/>
</dbReference>
<dbReference type="SUPFAM" id="SSF53850">
    <property type="entry name" value="Periplasmic binding protein-like II"/>
    <property type="match status" value="1"/>
</dbReference>
<protein>
    <submittedName>
        <fullName evidence="5">Multiple sugar transport system substrate-binding protein</fullName>
    </submittedName>
</protein>
<dbReference type="Proteomes" id="UP000199598">
    <property type="component" value="Unassembled WGS sequence"/>
</dbReference>
<comment type="subcellular location">
    <subcellularLocation>
        <location evidence="1">Periplasm</location>
    </subcellularLocation>
</comment>
<feature type="signal peptide" evidence="4">
    <location>
        <begin position="1"/>
        <end position="22"/>
    </location>
</feature>
<keyword evidence="4" id="KW-0732">Signal</keyword>
<dbReference type="CDD" id="cd13585">
    <property type="entry name" value="PBP2_TMBP_like"/>
    <property type="match status" value="1"/>
</dbReference>
<feature type="chain" id="PRO_5045390975" evidence="4">
    <location>
        <begin position="23"/>
        <end position="421"/>
    </location>
</feature>
<comment type="similarity">
    <text evidence="2">Belongs to the bacterial solute-binding protein 1 family.</text>
</comment>
<organism evidence="5 6">
    <name type="scientific">Pseudovibrio ascidiaceicola</name>
    <dbReference type="NCBI Taxonomy" id="285279"/>
    <lineage>
        <taxon>Bacteria</taxon>
        <taxon>Pseudomonadati</taxon>
        <taxon>Pseudomonadota</taxon>
        <taxon>Alphaproteobacteria</taxon>
        <taxon>Hyphomicrobiales</taxon>
        <taxon>Stappiaceae</taxon>
        <taxon>Pseudovibrio</taxon>
    </lineage>
</organism>
<dbReference type="Gene3D" id="3.40.190.10">
    <property type="entry name" value="Periplasmic binding protein-like II"/>
    <property type="match status" value="2"/>
</dbReference>
<comment type="caution">
    <text evidence="5">The sequence shown here is derived from an EMBL/GenBank/DDBJ whole genome shotgun (WGS) entry which is preliminary data.</text>
</comment>
<keyword evidence="5" id="KW-0813">Transport</keyword>
<dbReference type="InterPro" id="IPR050490">
    <property type="entry name" value="Bact_solute-bd_prot1"/>
</dbReference>
<dbReference type="EMBL" id="FOSK01000005">
    <property type="protein sequence ID" value="SFK42290.1"/>
    <property type="molecule type" value="Genomic_DNA"/>
</dbReference>
<evidence type="ECO:0000256" key="3">
    <source>
        <dbReference type="ARBA" id="ARBA00022764"/>
    </source>
</evidence>
<proteinExistence type="inferred from homology"/>
<evidence type="ECO:0000313" key="5">
    <source>
        <dbReference type="EMBL" id="SFK42290.1"/>
    </source>
</evidence>